<proteinExistence type="predicted"/>
<keyword evidence="3" id="KW-1185">Reference proteome</keyword>
<dbReference type="Proteomes" id="UP000724874">
    <property type="component" value="Unassembled WGS sequence"/>
</dbReference>
<dbReference type="AlphaFoldDB" id="A0A9P5NSL7"/>
<gene>
    <name evidence="2" type="ORF">CPB84DRAFT_1959563</name>
</gene>
<feature type="non-terminal residue" evidence="2">
    <location>
        <position position="1"/>
    </location>
</feature>
<accession>A0A9P5NSL7</accession>
<evidence type="ECO:0000313" key="2">
    <source>
        <dbReference type="EMBL" id="KAF8907686.1"/>
    </source>
</evidence>
<evidence type="ECO:0000256" key="1">
    <source>
        <dbReference type="SAM" id="MobiDB-lite"/>
    </source>
</evidence>
<feature type="region of interest" description="Disordered" evidence="1">
    <location>
        <begin position="31"/>
        <end position="54"/>
    </location>
</feature>
<reference evidence="2" key="1">
    <citation type="submission" date="2020-11" db="EMBL/GenBank/DDBJ databases">
        <authorList>
            <consortium name="DOE Joint Genome Institute"/>
            <person name="Ahrendt S."/>
            <person name="Riley R."/>
            <person name="Andreopoulos W."/>
            <person name="LaButti K."/>
            <person name="Pangilinan J."/>
            <person name="Ruiz-duenas F.J."/>
            <person name="Barrasa J.M."/>
            <person name="Sanchez-Garcia M."/>
            <person name="Camarero S."/>
            <person name="Miyauchi S."/>
            <person name="Serrano A."/>
            <person name="Linde D."/>
            <person name="Babiker R."/>
            <person name="Drula E."/>
            <person name="Ayuso-Fernandez I."/>
            <person name="Pacheco R."/>
            <person name="Padilla G."/>
            <person name="Ferreira P."/>
            <person name="Barriuso J."/>
            <person name="Kellner H."/>
            <person name="Castanera R."/>
            <person name="Alfaro M."/>
            <person name="Ramirez L."/>
            <person name="Pisabarro A.G."/>
            <person name="Kuo A."/>
            <person name="Tritt A."/>
            <person name="Lipzen A."/>
            <person name="He G."/>
            <person name="Yan M."/>
            <person name="Ng V."/>
            <person name="Cullen D."/>
            <person name="Martin F."/>
            <person name="Rosso M.-N."/>
            <person name="Henrissat B."/>
            <person name="Hibbett D."/>
            <person name="Martinez A.T."/>
            <person name="Grigoriev I.V."/>
        </authorList>
    </citation>
    <scope>NUCLEOTIDE SEQUENCE</scope>
    <source>
        <strain evidence="2">AH 44721</strain>
    </source>
</reference>
<name>A0A9P5NSL7_GYMJU</name>
<dbReference type="EMBL" id="JADNYJ010000014">
    <property type="protein sequence ID" value="KAF8907686.1"/>
    <property type="molecule type" value="Genomic_DNA"/>
</dbReference>
<evidence type="ECO:0000313" key="3">
    <source>
        <dbReference type="Proteomes" id="UP000724874"/>
    </source>
</evidence>
<sequence>MPPLVYDRIHDIIPLEIITLDPSGAASFPLLDPSDRPFAKTSPQRHSALRPWPS</sequence>
<organism evidence="2 3">
    <name type="scientific">Gymnopilus junonius</name>
    <name type="common">Spectacular rustgill mushroom</name>
    <name type="synonym">Gymnopilus spectabilis subsp. junonius</name>
    <dbReference type="NCBI Taxonomy" id="109634"/>
    <lineage>
        <taxon>Eukaryota</taxon>
        <taxon>Fungi</taxon>
        <taxon>Dikarya</taxon>
        <taxon>Basidiomycota</taxon>
        <taxon>Agaricomycotina</taxon>
        <taxon>Agaricomycetes</taxon>
        <taxon>Agaricomycetidae</taxon>
        <taxon>Agaricales</taxon>
        <taxon>Agaricineae</taxon>
        <taxon>Hymenogastraceae</taxon>
        <taxon>Gymnopilus</taxon>
    </lineage>
</organism>
<comment type="caution">
    <text evidence="2">The sequence shown here is derived from an EMBL/GenBank/DDBJ whole genome shotgun (WGS) entry which is preliminary data.</text>
</comment>
<protein>
    <submittedName>
        <fullName evidence="2">Uncharacterized protein</fullName>
    </submittedName>
</protein>